<feature type="transmembrane region" description="Helical" evidence="1">
    <location>
        <begin position="68"/>
        <end position="90"/>
    </location>
</feature>
<name>A0A844GU05_9CHRO</name>
<protein>
    <submittedName>
        <fullName evidence="2">Uncharacterized protein</fullName>
    </submittedName>
</protein>
<dbReference type="RefSeq" id="WP_015219194.1">
    <property type="nucleotide sequence ID" value="NZ_WMIA01000005.1"/>
</dbReference>
<sequence length="121" mass="14069">MWFFHWEINIAIITGSFLWCLALYLGFAQLREMVIDGLYRWFNFAERFLYTSEAEFERTRKGRESQNAFLASLMSVIPFLILGLLCNWLVEIGLGRNWSISVGILAVICCAVYDLGRRDSN</sequence>
<evidence type="ECO:0000313" key="2">
    <source>
        <dbReference type="EMBL" id="MTF38531.1"/>
    </source>
</evidence>
<feature type="transmembrane region" description="Helical" evidence="1">
    <location>
        <begin position="96"/>
        <end position="116"/>
    </location>
</feature>
<dbReference type="AlphaFoldDB" id="A0A844GU05"/>
<evidence type="ECO:0000256" key="1">
    <source>
        <dbReference type="SAM" id="Phobius"/>
    </source>
</evidence>
<dbReference type="Proteomes" id="UP000437131">
    <property type="component" value="Unassembled WGS sequence"/>
</dbReference>
<feature type="transmembrane region" description="Helical" evidence="1">
    <location>
        <begin position="6"/>
        <end position="27"/>
    </location>
</feature>
<keyword evidence="1" id="KW-0472">Membrane</keyword>
<organism evidence="2 3">
    <name type="scientific">Cyanobacterium aponinum 0216</name>
    <dbReference type="NCBI Taxonomy" id="2676140"/>
    <lineage>
        <taxon>Bacteria</taxon>
        <taxon>Bacillati</taxon>
        <taxon>Cyanobacteriota</taxon>
        <taxon>Cyanophyceae</taxon>
        <taxon>Oscillatoriophycideae</taxon>
        <taxon>Chroococcales</taxon>
        <taxon>Geminocystaceae</taxon>
        <taxon>Cyanobacterium</taxon>
    </lineage>
</organism>
<keyword evidence="1" id="KW-1133">Transmembrane helix</keyword>
<keyword evidence="1" id="KW-0812">Transmembrane</keyword>
<proteinExistence type="predicted"/>
<comment type="caution">
    <text evidence="2">The sequence shown here is derived from an EMBL/GenBank/DDBJ whole genome shotgun (WGS) entry which is preliminary data.</text>
</comment>
<evidence type="ECO:0000313" key="3">
    <source>
        <dbReference type="Proteomes" id="UP000437131"/>
    </source>
</evidence>
<dbReference type="EMBL" id="WMIA01000005">
    <property type="protein sequence ID" value="MTF38531.1"/>
    <property type="molecule type" value="Genomic_DNA"/>
</dbReference>
<gene>
    <name evidence="2" type="ORF">GGC33_06300</name>
</gene>
<accession>A0A844GU05</accession>
<reference evidence="2 3" key="1">
    <citation type="submission" date="2019-11" db="EMBL/GenBank/DDBJ databases">
        <title>Isolation of a new High Light Tolerant Cyanobacteria.</title>
        <authorList>
            <person name="Dobson Z."/>
            <person name="Vaughn N."/>
            <person name="Vaughn M."/>
            <person name="Fromme P."/>
            <person name="Mazor Y."/>
        </authorList>
    </citation>
    <scope>NUCLEOTIDE SEQUENCE [LARGE SCALE GENOMIC DNA]</scope>
    <source>
        <strain evidence="2 3">0216</strain>
    </source>
</reference>